<dbReference type="EMBL" id="JABFAE010000009">
    <property type="protein sequence ID" value="MBA0838071.1"/>
    <property type="molecule type" value="Genomic_DNA"/>
</dbReference>
<accession>A0A7J9JV65</accession>
<feature type="non-terminal residue" evidence="1">
    <location>
        <position position="1"/>
    </location>
</feature>
<gene>
    <name evidence="1" type="ORF">Goarm_010167</name>
</gene>
<protein>
    <submittedName>
        <fullName evidence="1">Uncharacterized protein</fullName>
    </submittedName>
</protein>
<reference evidence="1 2" key="1">
    <citation type="journal article" date="2019" name="Genome Biol. Evol.">
        <title>Insights into the evolution of the New World diploid cottons (Gossypium, subgenus Houzingenia) based on genome sequencing.</title>
        <authorList>
            <person name="Grover C.E."/>
            <person name="Arick M.A. 2nd"/>
            <person name="Thrash A."/>
            <person name="Conover J.L."/>
            <person name="Sanders W.S."/>
            <person name="Peterson D.G."/>
            <person name="Frelichowski J.E."/>
            <person name="Scheffler J.A."/>
            <person name="Scheffler B.E."/>
            <person name="Wendel J.F."/>
        </authorList>
    </citation>
    <scope>NUCLEOTIDE SEQUENCE [LARGE SCALE GENOMIC DNA]</scope>
    <source>
        <strain evidence="1">6</strain>
        <tissue evidence="1">Leaf</tissue>
    </source>
</reference>
<dbReference type="AlphaFoldDB" id="A0A7J9JV65"/>
<name>A0A7J9JV65_9ROSI</name>
<sequence length="30" mass="3215">MASPVCNLVVPHEYGIAGGINGEYLIRLVE</sequence>
<proteinExistence type="predicted"/>
<dbReference type="Proteomes" id="UP000593575">
    <property type="component" value="Unassembled WGS sequence"/>
</dbReference>
<evidence type="ECO:0000313" key="1">
    <source>
        <dbReference type="EMBL" id="MBA0838071.1"/>
    </source>
</evidence>
<evidence type="ECO:0000313" key="2">
    <source>
        <dbReference type="Proteomes" id="UP000593575"/>
    </source>
</evidence>
<comment type="caution">
    <text evidence="1">The sequence shown here is derived from an EMBL/GenBank/DDBJ whole genome shotgun (WGS) entry which is preliminary data.</text>
</comment>
<keyword evidence="2" id="KW-1185">Reference proteome</keyword>
<organism evidence="1 2">
    <name type="scientific">Gossypium armourianum</name>
    <dbReference type="NCBI Taxonomy" id="34283"/>
    <lineage>
        <taxon>Eukaryota</taxon>
        <taxon>Viridiplantae</taxon>
        <taxon>Streptophyta</taxon>
        <taxon>Embryophyta</taxon>
        <taxon>Tracheophyta</taxon>
        <taxon>Spermatophyta</taxon>
        <taxon>Magnoliopsida</taxon>
        <taxon>eudicotyledons</taxon>
        <taxon>Gunneridae</taxon>
        <taxon>Pentapetalae</taxon>
        <taxon>rosids</taxon>
        <taxon>malvids</taxon>
        <taxon>Malvales</taxon>
        <taxon>Malvaceae</taxon>
        <taxon>Malvoideae</taxon>
        <taxon>Gossypium</taxon>
    </lineage>
</organism>